<name>A0A1B0ANF8_9MUSC</name>
<keyword evidence="3" id="KW-1185">Reference proteome</keyword>
<accession>A0A1B0ANF8</accession>
<feature type="chain" id="PRO_5012091120" evidence="1">
    <location>
        <begin position="16"/>
        <end position="132"/>
    </location>
</feature>
<protein>
    <submittedName>
        <fullName evidence="2">Proline dehydrogenase</fullName>
    </submittedName>
</protein>
<keyword evidence="1" id="KW-0732">Signal</keyword>
<reference evidence="2" key="2">
    <citation type="submission" date="2020-05" db="UniProtKB">
        <authorList>
            <consortium name="EnsemblMetazoa"/>
        </authorList>
    </citation>
    <scope>IDENTIFICATION</scope>
    <source>
        <strain evidence="2">IAEA</strain>
    </source>
</reference>
<reference evidence="3" key="1">
    <citation type="submission" date="2015-01" db="EMBL/GenBank/DDBJ databases">
        <authorList>
            <person name="Aksoy S."/>
            <person name="Warren W."/>
            <person name="Wilson R.K."/>
        </authorList>
    </citation>
    <scope>NUCLEOTIDE SEQUENCE [LARGE SCALE GENOMIC DNA]</scope>
    <source>
        <strain evidence="3">IAEA</strain>
    </source>
</reference>
<dbReference type="EnsemblMetazoa" id="GPPI002891-RA">
    <property type="protein sequence ID" value="GPPI002891-PA"/>
    <property type="gene ID" value="GPPI002891"/>
</dbReference>
<dbReference type="VEuPathDB" id="VectorBase:GPPI002891"/>
<evidence type="ECO:0000313" key="3">
    <source>
        <dbReference type="Proteomes" id="UP000092460"/>
    </source>
</evidence>
<dbReference type="STRING" id="67801.A0A1B0ANF8"/>
<organism evidence="2 3">
    <name type="scientific">Glossina palpalis gambiensis</name>
    <dbReference type="NCBI Taxonomy" id="67801"/>
    <lineage>
        <taxon>Eukaryota</taxon>
        <taxon>Metazoa</taxon>
        <taxon>Ecdysozoa</taxon>
        <taxon>Arthropoda</taxon>
        <taxon>Hexapoda</taxon>
        <taxon>Insecta</taxon>
        <taxon>Pterygota</taxon>
        <taxon>Neoptera</taxon>
        <taxon>Endopterygota</taxon>
        <taxon>Diptera</taxon>
        <taxon>Brachycera</taxon>
        <taxon>Muscomorpha</taxon>
        <taxon>Hippoboscoidea</taxon>
        <taxon>Glossinidae</taxon>
        <taxon>Glossina</taxon>
    </lineage>
</organism>
<proteinExistence type="predicted"/>
<dbReference type="AlphaFoldDB" id="A0A1B0ANF8"/>
<feature type="signal peptide" evidence="1">
    <location>
        <begin position="1"/>
        <end position="15"/>
    </location>
</feature>
<sequence length="132" mass="15518">MFLIIFVFFFFKSFRQFCRLRSFGVKPILDYSVEEDISQEEAEKREVEASTSTSSFVNKEDSLPQYQVDKTFADRRYKVNSARTYFYLNEATCERNMEVFIKCLEAVADTYSTFGTMANGMNVVNMFRKVDD</sequence>
<evidence type="ECO:0000313" key="2">
    <source>
        <dbReference type="EnsemblMetazoa" id="GPPI002891-PA"/>
    </source>
</evidence>
<evidence type="ECO:0000256" key="1">
    <source>
        <dbReference type="SAM" id="SignalP"/>
    </source>
</evidence>
<dbReference type="EMBL" id="JXJN01000812">
    <property type="status" value="NOT_ANNOTATED_CDS"/>
    <property type="molecule type" value="Genomic_DNA"/>
</dbReference>
<dbReference type="Proteomes" id="UP000092460">
    <property type="component" value="Unassembled WGS sequence"/>
</dbReference>